<gene>
    <name evidence="1" type="ORF">OO013_16995</name>
</gene>
<proteinExistence type="predicted"/>
<evidence type="ECO:0008006" key="3">
    <source>
        <dbReference type="Google" id="ProtNLM"/>
    </source>
</evidence>
<evidence type="ECO:0000313" key="1">
    <source>
        <dbReference type="EMBL" id="MCX2745581.1"/>
    </source>
</evidence>
<reference evidence="1 2" key="1">
    <citation type="submission" date="2022-11" db="EMBL/GenBank/DDBJ databases">
        <title>The characterization of three novel Bacteroidetes species and genomic analysis of their roles in tidal elemental geochemical cycles.</title>
        <authorList>
            <person name="Ma K."/>
        </authorList>
    </citation>
    <scope>NUCLEOTIDE SEQUENCE [LARGE SCALE GENOMIC DNA]</scope>
    <source>
        <strain evidence="1 2">M17</strain>
    </source>
</reference>
<keyword evidence="2" id="KW-1185">Reference proteome</keyword>
<dbReference type="EMBL" id="JAPFQN010000010">
    <property type="protein sequence ID" value="MCX2745581.1"/>
    <property type="molecule type" value="Genomic_DNA"/>
</dbReference>
<accession>A0ABT3RVL1</accession>
<name>A0ABT3RVL1_9BACT</name>
<evidence type="ECO:0000313" key="2">
    <source>
        <dbReference type="Proteomes" id="UP001209885"/>
    </source>
</evidence>
<dbReference type="RefSeq" id="WP_266058179.1">
    <property type="nucleotide sequence ID" value="NZ_JAPFQN010000010.1"/>
</dbReference>
<protein>
    <recommendedName>
        <fullName evidence="3">DUF2225 domain-containing protein</fullName>
    </recommendedName>
</protein>
<sequence>MKKGLLIFAFIGLTLGVLLATTWRTEKIKCQICNKKNKFQVISSYGNYIYDWPEKLEYIYWPTTETYSLYTCKKCNYSAFMWDFKKTFGKDTLEIIKNELPKLKLSASSYNDKMTTKLESAELIYQLYNDDPDFWCKFHRIKAYHYDAEGNTKAAETERLKALSIADSLAAIPSNVYRKKELLLITSSMKHFTQQDSAALVDIHMALSMFYMDTTMTSAGNSNFNAYLDEVLNELKQKVNNSK</sequence>
<organism evidence="1 2">
    <name type="scientific">Mangrovivirga halotolerans</name>
    <dbReference type="NCBI Taxonomy" id="2993936"/>
    <lineage>
        <taxon>Bacteria</taxon>
        <taxon>Pseudomonadati</taxon>
        <taxon>Bacteroidota</taxon>
        <taxon>Cytophagia</taxon>
        <taxon>Cytophagales</taxon>
        <taxon>Mangrovivirgaceae</taxon>
        <taxon>Mangrovivirga</taxon>
    </lineage>
</organism>
<dbReference type="Proteomes" id="UP001209885">
    <property type="component" value="Unassembled WGS sequence"/>
</dbReference>
<comment type="caution">
    <text evidence="1">The sequence shown here is derived from an EMBL/GenBank/DDBJ whole genome shotgun (WGS) entry which is preliminary data.</text>
</comment>